<proteinExistence type="predicted"/>
<dbReference type="Gene3D" id="3.40.50.300">
    <property type="entry name" value="P-loop containing nucleotide triphosphate hydrolases"/>
    <property type="match status" value="1"/>
</dbReference>
<organism evidence="1 2">
    <name type="scientific">Variovorax guangxiensis</name>
    <dbReference type="NCBI Taxonomy" id="1775474"/>
    <lineage>
        <taxon>Bacteria</taxon>
        <taxon>Pseudomonadati</taxon>
        <taxon>Pseudomonadota</taxon>
        <taxon>Betaproteobacteria</taxon>
        <taxon>Burkholderiales</taxon>
        <taxon>Comamonadaceae</taxon>
        <taxon>Variovorax</taxon>
    </lineage>
</organism>
<protein>
    <submittedName>
        <fullName evidence="1">Sulfotransferase</fullName>
    </submittedName>
</protein>
<gene>
    <name evidence="1" type="ORF">GGD71_006669</name>
</gene>
<evidence type="ECO:0000313" key="1">
    <source>
        <dbReference type="EMBL" id="MBB4225856.1"/>
    </source>
</evidence>
<dbReference type="Pfam" id="PF13469">
    <property type="entry name" value="Sulfotransfer_3"/>
    <property type="match status" value="1"/>
</dbReference>
<dbReference type="InterPro" id="IPR027417">
    <property type="entry name" value="P-loop_NTPase"/>
</dbReference>
<dbReference type="Proteomes" id="UP000524450">
    <property type="component" value="Unassembled WGS sequence"/>
</dbReference>
<comment type="caution">
    <text evidence="1">The sequence shown here is derived from an EMBL/GenBank/DDBJ whole genome shotgun (WGS) entry which is preliminary data.</text>
</comment>
<dbReference type="SUPFAM" id="SSF52540">
    <property type="entry name" value="P-loop containing nucleoside triphosphate hydrolases"/>
    <property type="match status" value="1"/>
</dbReference>
<name>A0A840FTB5_9BURK</name>
<evidence type="ECO:0000313" key="2">
    <source>
        <dbReference type="Proteomes" id="UP000524450"/>
    </source>
</evidence>
<dbReference type="GO" id="GO:0016740">
    <property type="term" value="F:transferase activity"/>
    <property type="evidence" value="ECO:0007669"/>
    <property type="project" value="UniProtKB-KW"/>
</dbReference>
<sequence>MNRMFSRHAATQREKMRPVHFISGLPRSGSTLLAALLRQNPRFHAHMSSPIAGMVDVMMGEMSDRNEFAAFITDAQRQRVLHGLFASYYGAEFPADVIFDTSRRWCSKLPVLGALFPDFKVIACVRNVSWIIDSLERAIQRNALRPSFMNNFQTGGTIYNRVEGIAFGEGLVGYSYNALKEAFYGDHAHHLMLLQYETLVGNPAMAMAAVYDFIDEVPFQHDFDNVHFDADEFDERTGMPGLHAVGKKVVAPERKTVLPPDIFRRFENDAFWRNASSNIRAVRVV</sequence>
<accession>A0A840FTB5</accession>
<keyword evidence="1" id="KW-0808">Transferase</keyword>
<dbReference type="EMBL" id="JACIFZ010000016">
    <property type="protein sequence ID" value="MBB4225856.1"/>
    <property type="molecule type" value="Genomic_DNA"/>
</dbReference>
<dbReference type="RefSeq" id="WP_221297880.1">
    <property type="nucleotide sequence ID" value="NZ_JACIFZ010000016.1"/>
</dbReference>
<dbReference type="AlphaFoldDB" id="A0A840FTB5"/>
<reference evidence="1 2" key="1">
    <citation type="submission" date="2020-08" db="EMBL/GenBank/DDBJ databases">
        <title>Genomic Encyclopedia of Type Strains, Phase IV (KMG-V): Genome sequencing to study the core and pangenomes of soil and plant-associated prokaryotes.</title>
        <authorList>
            <person name="Whitman W."/>
        </authorList>
    </citation>
    <scope>NUCLEOTIDE SEQUENCE [LARGE SCALE GENOMIC DNA]</scope>
    <source>
        <strain evidence="1 2">34/80</strain>
    </source>
</reference>